<dbReference type="PANTHER" id="PTHR31942:SF77">
    <property type="entry name" value="MLO-LIKE PROTEIN 14"/>
    <property type="match status" value="1"/>
</dbReference>
<feature type="transmembrane region" description="Helical" evidence="8">
    <location>
        <begin position="54"/>
        <end position="79"/>
    </location>
</feature>
<sequence length="277" mass="32129">MRPRDDLFWFKKPELYLSLIHFILFQNAFELASFFWFWWQFGYRSCFIRNHLQVYIRLVLGFAGQFLCSYSTLPLYALVTQMGTNYKAALFPPRIRETIFHGWWKAETSGKRRHAIFTDDSTMHRDTSTLMSEEDNHHLLDIPENDADPVTQVELQPASFISVRPTTVANETSSGVATPFLRHSASVSSSETSNFHVEDLPRSSSMQLEGSKLDLFCQECRLCRDLNKNRYCCAQLLVSALFVTMQLFSYPLFMDSMAPCLQWICEPHVGSMALWLQ</sequence>
<evidence type="ECO:0000313" key="10">
    <source>
        <dbReference type="Proteomes" id="UP001164929"/>
    </source>
</evidence>
<dbReference type="Proteomes" id="UP001164929">
    <property type="component" value="Chromosome 11"/>
</dbReference>
<evidence type="ECO:0000313" key="9">
    <source>
        <dbReference type="EMBL" id="KAJ6979963.1"/>
    </source>
</evidence>
<comment type="caution">
    <text evidence="9">The sequence shown here is derived from an EMBL/GenBank/DDBJ whole genome shotgun (WGS) entry which is preliminary data.</text>
</comment>
<proteinExistence type="inferred from homology"/>
<comment type="similarity">
    <text evidence="2">Belongs to the MLO family.</text>
</comment>
<accession>A0AAD6M6N4</accession>
<keyword evidence="7" id="KW-0568">Pathogenesis-related protein</keyword>
<reference evidence="9" key="1">
    <citation type="journal article" date="2023" name="Mol. Ecol. Resour.">
        <title>Chromosome-level genome assembly of a triploid poplar Populus alba 'Berolinensis'.</title>
        <authorList>
            <person name="Chen S."/>
            <person name="Yu Y."/>
            <person name="Wang X."/>
            <person name="Wang S."/>
            <person name="Zhang T."/>
            <person name="Zhou Y."/>
            <person name="He R."/>
            <person name="Meng N."/>
            <person name="Wang Y."/>
            <person name="Liu W."/>
            <person name="Liu Z."/>
            <person name="Liu J."/>
            <person name="Guo Q."/>
            <person name="Huang H."/>
            <person name="Sederoff R.R."/>
            <person name="Wang G."/>
            <person name="Qu G."/>
            <person name="Chen S."/>
        </authorList>
    </citation>
    <scope>NUCLEOTIDE SEQUENCE</scope>
    <source>
        <strain evidence="9">SC-2020</strain>
    </source>
</reference>
<keyword evidence="6 8" id="KW-0472">Membrane</keyword>
<evidence type="ECO:0000256" key="6">
    <source>
        <dbReference type="ARBA" id="ARBA00023136"/>
    </source>
</evidence>
<comment type="subcellular location">
    <subcellularLocation>
        <location evidence="1">Membrane</location>
        <topology evidence="1">Multi-pass membrane protein</topology>
    </subcellularLocation>
</comment>
<organism evidence="9 10">
    <name type="scientific">Populus alba x Populus x berolinensis</name>
    <dbReference type="NCBI Taxonomy" id="444605"/>
    <lineage>
        <taxon>Eukaryota</taxon>
        <taxon>Viridiplantae</taxon>
        <taxon>Streptophyta</taxon>
        <taxon>Embryophyta</taxon>
        <taxon>Tracheophyta</taxon>
        <taxon>Spermatophyta</taxon>
        <taxon>Magnoliopsida</taxon>
        <taxon>eudicotyledons</taxon>
        <taxon>Gunneridae</taxon>
        <taxon>Pentapetalae</taxon>
        <taxon>rosids</taxon>
        <taxon>fabids</taxon>
        <taxon>Malpighiales</taxon>
        <taxon>Salicaceae</taxon>
        <taxon>Saliceae</taxon>
        <taxon>Populus</taxon>
    </lineage>
</organism>
<feature type="transmembrane region" description="Helical" evidence="8">
    <location>
        <begin position="15"/>
        <end position="39"/>
    </location>
</feature>
<dbReference type="AlphaFoldDB" id="A0AAD6M6N4"/>
<keyword evidence="10" id="KW-1185">Reference proteome</keyword>
<dbReference type="PANTHER" id="PTHR31942">
    <property type="entry name" value="MLO-LIKE PROTEIN 1"/>
    <property type="match status" value="1"/>
</dbReference>
<dbReference type="GO" id="GO:0016020">
    <property type="term" value="C:membrane"/>
    <property type="evidence" value="ECO:0007669"/>
    <property type="project" value="UniProtKB-SubCell"/>
</dbReference>
<evidence type="ECO:0000256" key="7">
    <source>
        <dbReference type="ARBA" id="ARBA00023265"/>
    </source>
</evidence>
<name>A0AAD6M6N4_9ROSI</name>
<dbReference type="GO" id="GO:0006952">
    <property type="term" value="P:defense response"/>
    <property type="evidence" value="ECO:0007669"/>
    <property type="project" value="UniProtKB-KW"/>
</dbReference>
<keyword evidence="5 8" id="KW-1133">Transmembrane helix</keyword>
<evidence type="ECO:0000256" key="2">
    <source>
        <dbReference type="ARBA" id="ARBA00006574"/>
    </source>
</evidence>
<dbReference type="InterPro" id="IPR004326">
    <property type="entry name" value="Mlo"/>
</dbReference>
<evidence type="ECO:0000256" key="1">
    <source>
        <dbReference type="ARBA" id="ARBA00004141"/>
    </source>
</evidence>
<keyword evidence="4" id="KW-0611">Plant defense</keyword>
<evidence type="ECO:0000256" key="5">
    <source>
        <dbReference type="ARBA" id="ARBA00022989"/>
    </source>
</evidence>
<protein>
    <submittedName>
        <fullName evidence="9">MLO-like protein 11</fullName>
    </submittedName>
</protein>
<dbReference type="EMBL" id="JAQIZT010000011">
    <property type="protein sequence ID" value="KAJ6979963.1"/>
    <property type="molecule type" value="Genomic_DNA"/>
</dbReference>
<evidence type="ECO:0000256" key="4">
    <source>
        <dbReference type="ARBA" id="ARBA00022821"/>
    </source>
</evidence>
<gene>
    <name evidence="9" type="ORF">NC653_027941</name>
</gene>
<evidence type="ECO:0000256" key="8">
    <source>
        <dbReference type="SAM" id="Phobius"/>
    </source>
</evidence>
<keyword evidence="3 8" id="KW-0812">Transmembrane</keyword>
<dbReference type="Pfam" id="PF03094">
    <property type="entry name" value="Mlo"/>
    <property type="match status" value="1"/>
</dbReference>
<evidence type="ECO:0000256" key="3">
    <source>
        <dbReference type="ARBA" id="ARBA00022692"/>
    </source>
</evidence>